<evidence type="ECO:0000313" key="7">
    <source>
        <dbReference type="Proteomes" id="UP000776983"/>
    </source>
</evidence>
<dbReference type="Proteomes" id="UP000776983">
    <property type="component" value="Unassembled WGS sequence"/>
</dbReference>
<gene>
    <name evidence="6" type="ORF">H0484_01960</name>
</gene>
<dbReference type="PANTHER" id="PTHR43605:SF10">
    <property type="entry name" value="ACYL-COA SYNTHETASE MEDIUM CHAIN FAMILY MEMBER 3"/>
    <property type="match status" value="1"/>
</dbReference>
<dbReference type="Pfam" id="PF00501">
    <property type="entry name" value="AMP-binding"/>
    <property type="match status" value="1"/>
</dbReference>
<dbReference type="SUPFAM" id="SSF56801">
    <property type="entry name" value="Acetyl-CoA synthetase-like"/>
    <property type="match status" value="1"/>
</dbReference>
<keyword evidence="4" id="KW-0067">ATP-binding</keyword>
<dbReference type="Gene3D" id="3.40.50.12780">
    <property type="entry name" value="N-terminal domain of ligase-like"/>
    <property type="match status" value="2"/>
</dbReference>
<evidence type="ECO:0000256" key="4">
    <source>
        <dbReference type="ARBA" id="ARBA00022840"/>
    </source>
</evidence>
<comment type="caution">
    <text evidence="6">The sequence shown here is derived from an EMBL/GenBank/DDBJ whole genome shotgun (WGS) entry which is preliminary data.</text>
</comment>
<dbReference type="InterPro" id="IPR042099">
    <property type="entry name" value="ANL_N_sf"/>
</dbReference>
<keyword evidence="7" id="KW-1185">Reference proteome</keyword>
<dbReference type="EMBL" id="JACDXW010000001">
    <property type="protein sequence ID" value="MCB5362522.1"/>
    <property type="molecule type" value="Genomic_DNA"/>
</dbReference>
<evidence type="ECO:0000256" key="1">
    <source>
        <dbReference type="ARBA" id="ARBA00006432"/>
    </source>
</evidence>
<sequence>MTDQYAALYASYQWLVPSQMNIAQACIHRWAENSHEGRRIALHVEDEFGQGVSWSYQQLSDMAHQLANGLLRMGVQPGDRVVVAMAQPAQFLAALSAVLDVGAVAVPLSTRMSAARRIRCVRDAKARTALVDASSGPELLQSQAQCPELIQVVGLGFTHDDIIPWRTLLARQPTTFKPRLTRADAPALLLFDIADKHVGQLFSHQALIGALPGFVCAQSWFPQAGDSLYTSLDWCSTEGLLGGVLPALYFGRPCITSLAPNLGQHCYEILERYRVSNLLVDIQTLLRLQATLQAQDTRPRLALRAIALQAPPTANTSLLEWCQRELGVQPDVLFSLPQAVAVIGQAHEKWPSQAGSIGRPYPGHLATVLDSQGHPSPAGAPGELVLNRYDIQGHSDPARHLGTWKPDGTWVEPEGDWLHTGLGAYIDKQGDIWLVDALPVSGG</sequence>
<proteinExistence type="inferred from homology"/>
<dbReference type="InterPro" id="IPR000873">
    <property type="entry name" value="AMP-dep_synth/lig_dom"/>
</dbReference>
<feature type="domain" description="AMP-dependent synthetase/ligase" evidence="5">
    <location>
        <begin position="37"/>
        <end position="190"/>
    </location>
</feature>
<evidence type="ECO:0000259" key="5">
    <source>
        <dbReference type="Pfam" id="PF00501"/>
    </source>
</evidence>
<dbReference type="InterPro" id="IPR051087">
    <property type="entry name" value="Mitochondrial_ACSM"/>
</dbReference>
<organism evidence="6 7">
    <name type="scientific">Mesopusillimonas faecipullorum</name>
    <dbReference type="NCBI Taxonomy" id="2755040"/>
    <lineage>
        <taxon>Bacteria</taxon>
        <taxon>Pseudomonadati</taxon>
        <taxon>Pseudomonadota</taxon>
        <taxon>Betaproteobacteria</taxon>
        <taxon>Burkholderiales</taxon>
        <taxon>Alcaligenaceae</taxon>
        <taxon>Mesopusillimonas</taxon>
    </lineage>
</organism>
<keyword evidence="3" id="KW-0547">Nucleotide-binding</keyword>
<keyword evidence="2" id="KW-0436">Ligase</keyword>
<accession>A0ABS8C9K4</accession>
<name>A0ABS8C9K4_9BURK</name>
<reference evidence="6 7" key="1">
    <citation type="submission" date="2020-07" db="EMBL/GenBank/DDBJ databases">
        <title>Pusillimonas sp. nov., isolated from poultry manure in Taiwan.</title>
        <authorList>
            <person name="Lin S.-Y."/>
            <person name="Tang Y.-S."/>
            <person name="Young C.-C."/>
        </authorList>
    </citation>
    <scope>NUCLEOTIDE SEQUENCE [LARGE SCALE GENOMIC DNA]</scope>
    <source>
        <strain evidence="6 7">CC-YST705</strain>
    </source>
</reference>
<evidence type="ECO:0000313" key="6">
    <source>
        <dbReference type="EMBL" id="MCB5362522.1"/>
    </source>
</evidence>
<comment type="similarity">
    <text evidence="1">Belongs to the ATP-dependent AMP-binding enzyme family.</text>
</comment>
<protein>
    <submittedName>
        <fullName evidence="6">AMP-binding protein</fullName>
    </submittedName>
</protein>
<dbReference type="PANTHER" id="PTHR43605">
    <property type="entry name" value="ACYL-COENZYME A SYNTHETASE"/>
    <property type="match status" value="1"/>
</dbReference>
<evidence type="ECO:0000256" key="2">
    <source>
        <dbReference type="ARBA" id="ARBA00022598"/>
    </source>
</evidence>
<evidence type="ECO:0000256" key="3">
    <source>
        <dbReference type="ARBA" id="ARBA00022741"/>
    </source>
</evidence>